<dbReference type="SUPFAM" id="SSF52266">
    <property type="entry name" value="SGNH hydrolase"/>
    <property type="match status" value="1"/>
</dbReference>
<reference evidence="1 2" key="1">
    <citation type="submission" date="2019-12" db="EMBL/GenBank/DDBJ databases">
        <title>Corynebacterium sp. nov., isolated from feces of the Anser Albifrons in China.</title>
        <authorList>
            <person name="Liu Q."/>
        </authorList>
    </citation>
    <scope>NUCLEOTIDE SEQUENCE [LARGE SCALE GENOMIC DNA]</scope>
    <source>
        <strain evidence="1 2">23H37-10</strain>
    </source>
</reference>
<accession>A0A7G7YMU3</accession>
<protein>
    <submittedName>
        <fullName evidence="1">Uncharacterized protein</fullName>
    </submittedName>
</protein>
<dbReference type="EMBL" id="CP046883">
    <property type="protein sequence ID" value="QNH95813.1"/>
    <property type="molecule type" value="Genomic_DNA"/>
</dbReference>
<evidence type="ECO:0000313" key="1">
    <source>
        <dbReference type="EMBL" id="QNH95813.1"/>
    </source>
</evidence>
<dbReference type="InterPro" id="IPR036514">
    <property type="entry name" value="SGNH_hydro_sf"/>
</dbReference>
<dbReference type="AlphaFoldDB" id="A0A7G7YMU3"/>
<evidence type="ECO:0000313" key="2">
    <source>
        <dbReference type="Proteomes" id="UP000515275"/>
    </source>
</evidence>
<dbReference type="Gene3D" id="3.40.50.1110">
    <property type="entry name" value="SGNH hydrolase"/>
    <property type="match status" value="1"/>
</dbReference>
<proteinExistence type="predicted"/>
<gene>
    <name evidence="1" type="ORF">GP473_03205</name>
</gene>
<organism evidence="1 2">
    <name type="scientific">Corynebacterium anserum</name>
    <dbReference type="NCBI Taxonomy" id="2684406"/>
    <lineage>
        <taxon>Bacteria</taxon>
        <taxon>Bacillati</taxon>
        <taxon>Actinomycetota</taxon>
        <taxon>Actinomycetes</taxon>
        <taxon>Mycobacteriales</taxon>
        <taxon>Corynebacteriaceae</taxon>
        <taxon>Corynebacterium</taxon>
    </lineage>
</organism>
<keyword evidence="2" id="KW-1185">Reference proteome</keyword>
<dbReference type="KEGG" id="cans:GP473_03205"/>
<sequence>MRATSIRRSTGKIVGALGLAAAAVAATTVVTTPDATAAPGPAVILGDSLAANPVPVDYLAGKLHLPGKTNVVGCGSDGLAASAYAAASGRDVVDATCAGASYRTGGDHMITLAERAANAGKLNQGTGEVVILAGANDTYPHMINGQPIPAVENDLKVSMVNTINRVKQMAPNARVKIVGYPQITGPDGSVCLINNGDQTLPAAWISAPVNDAFGIIQRAGINAARETGATFVDSQGISKNNSTCAPAAQRYVAGIVDTGTAHNLPIHATDVGLRAVMDHAGRV</sequence>
<name>A0A7G7YMU3_9CORY</name>
<dbReference type="RefSeq" id="WP_185769362.1">
    <property type="nucleotide sequence ID" value="NZ_CP046883.1"/>
</dbReference>
<dbReference type="Proteomes" id="UP000515275">
    <property type="component" value="Chromosome"/>
</dbReference>